<dbReference type="EMBL" id="CAEZUR010000066">
    <property type="protein sequence ID" value="CAB4611520.1"/>
    <property type="molecule type" value="Genomic_DNA"/>
</dbReference>
<accession>A0A6J6B5N1</accession>
<sequence length="348" mass="38540">MKIVKGIAIAVFAMIFTVSGAKIVWLHEDVKPQSVRSESLEVTRSFSNVTIKNLSSSFQNLAIYAGPVASRLGIHSGETIELATNLDSSGDLLIESTSVSTYSEMSESPVATHLLAVSEESPELVKHTTIIYIPGDSVDAWQGEPANAASVTSTVLRYQTFIPEDYVYGFPPCASGVLTYFSGDNRSFNPVSGFYKTRFDVSIDWLNSGAISTSRTVKPSKLYLLLGGSYVYQESKTASTASMKYRTFSRDANQSYFEFWQNVVNPFCPDLINAGITFSYKVQVYKSGAYWMDGDSVAVPNHEVYIKDSDMLSWKTIFRHTHVDFTCLSGYVVDPNYCINYSDYAGVR</sequence>
<evidence type="ECO:0000313" key="2">
    <source>
        <dbReference type="EMBL" id="CAB4611520.1"/>
    </source>
</evidence>
<protein>
    <submittedName>
        <fullName evidence="1">Unannotated protein</fullName>
    </submittedName>
</protein>
<evidence type="ECO:0000313" key="1">
    <source>
        <dbReference type="EMBL" id="CAB4534382.1"/>
    </source>
</evidence>
<proteinExistence type="predicted"/>
<dbReference type="AlphaFoldDB" id="A0A6J6B5N1"/>
<name>A0A6J6B5N1_9ZZZZ</name>
<dbReference type="EMBL" id="CAEZSN010000008">
    <property type="protein sequence ID" value="CAB4534382.1"/>
    <property type="molecule type" value="Genomic_DNA"/>
</dbReference>
<reference evidence="1" key="1">
    <citation type="submission" date="2020-05" db="EMBL/GenBank/DDBJ databases">
        <authorList>
            <person name="Chiriac C."/>
            <person name="Salcher M."/>
            <person name="Ghai R."/>
            <person name="Kavagutti S V."/>
        </authorList>
    </citation>
    <scope>NUCLEOTIDE SEQUENCE</scope>
</reference>
<gene>
    <name evidence="1" type="ORF">UFOPK1433_00132</name>
    <name evidence="2" type="ORF">UFOPK1843_00863</name>
</gene>
<organism evidence="1">
    <name type="scientific">freshwater metagenome</name>
    <dbReference type="NCBI Taxonomy" id="449393"/>
    <lineage>
        <taxon>unclassified sequences</taxon>
        <taxon>metagenomes</taxon>
        <taxon>ecological metagenomes</taxon>
    </lineage>
</organism>